<reference evidence="2 3" key="1">
    <citation type="journal article" date="2019" name="G3 (Bethesda)">
        <title>Sequencing of a Wild Apple (Malus baccata) Genome Unravels the Differences Between Cultivated and Wild Apple Species Regarding Disease Resistance and Cold Tolerance.</title>
        <authorList>
            <person name="Chen X."/>
        </authorList>
    </citation>
    <scope>NUCLEOTIDE SEQUENCE [LARGE SCALE GENOMIC DNA]</scope>
    <source>
        <strain evidence="3">cv. Shandingzi</strain>
        <tissue evidence="2">Leaves</tissue>
    </source>
</reference>
<evidence type="ECO:0000256" key="1">
    <source>
        <dbReference type="SAM" id="Phobius"/>
    </source>
</evidence>
<comment type="caution">
    <text evidence="2">The sequence shown here is derived from an EMBL/GenBank/DDBJ whole genome shotgun (WGS) entry which is preliminary data.</text>
</comment>
<feature type="transmembrane region" description="Helical" evidence="1">
    <location>
        <begin position="70"/>
        <end position="88"/>
    </location>
</feature>
<dbReference type="Proteomes" id="UP000315295">
    <property type="component" value="Unassembled WGS sequence"/>
</dbReference>
<accession>A0A540NTB3</accession>
<dbReference type="EMBL" id="VIEB01000005">
    <property type="protein sequence ID" value="TQE14276.1"/>
    <property type="molecule type" value="Genomic_DNA"/>
</dbReference>
<evidence type="ECO:0000313" key="2">
    <source>
        <dbReference type="EMBL" id="TQE14276.1"/>
    </source>
</evidence>
<dbReference type="AlphaFoldDB" id="A0A540NTB3"/>
<name>A0A540NTB3_MALBA</name>
<keyword evidence="1" id="KW-0472">Membrane</keyword>
<keyword evidence="1" id="KW-1133">Transmembrane helix</keyword>
<evidence type="ECO:0000313" key="3">
    <source>
        <dbReference type="Proteomes" id="UP000315295"/>
    </source>
</evidence>
<gene>
    <name evidence="2" type="ORF">C1H46_000195</name>
</gene>
<keyword evidence="1" id="KW-0812">Transmembrane</keyword>
<protein>
    <submittedName>
        <fullName evidence="2">Uncharacterized protein</fullName>
    </submittedName>
</protein>
<sequence length="103" mass="11604">MKRVGLLPLGTLPHFTATHSSSHLLFFSFLSNPMSLLSQTPFFSALSRKAKKSFNPSQFGIPLPANLPGFIFYFFIYMSVLSRFKHLFTAAPRKMKNIAPSHP</sequence>
<proteinExistence type="predicted"/>
<organism evidence="2 3">
    <name type="scientific">Malus baccata</name>
    <name type="common">Siberian crab apple</name>
    <name type="synonym">Pyrus baccata</name>
    <dbReference type="NCBI Taxonomy" id="106549"/>
    <lineage>
        <taxon>Eukaryota</taxon>
        <taxon>Viridiplantae</taxon>
        <taxon>Streptophyta</taxon>
        <taxon>Embryophyta</taxon>
        <taxon>Tracheophyta</taxon>
        <taxon>Spermatophyta</taxon>
        <taxon>Magnoliopsida</taxon>
        <taxon>eudicotyledons</taxon>
        <taxon>Gunneridae</taxon>
        <taxon>Pentapetalae</taxon>
        <taxon>rosids</taxon>
        <taxon>fabids</taxon>
        <taxon>Rosales</taxon>
        <taxon>Rosaceae</taxon>
        <taxon>Amygdaloideae</taxon>
        <taxon>Maleae</taxon>
        <taxon>Malus</taxon>
    </lineage>
</organism>
<keyword evidence="3" id="KW-1185">Reference proteome</keyword>